<dbReference type="EMBL" id="AP023099">
    <property type="protein sequence ID" value="BCE91890.1"/>
    <property type="molecule type" value="Genomic_DNA"/>
</dbReference>
<evidence type="ECO:0000313" key="1">
    <source>
        <dbReference type="EMBL" id="BCE22109.1"/>
    </source>
</evidence>
<reference evidence="2" key="3">
    <citation type="submission" date="2020-05" db="EMBL/GenBank/DDBJ databases">
        <title>Complete genome sequence of Bradyrhizobium diazoefficiens XF4 isolated from soybean nodule.</title>
        <authorList>
            <person name="Noda R."/>
            <person name="Kakizaki K."/>
            <person name="Minamisawa K."/>
        </authorList>
    </citation>
    <scope>NUCLEOTIDE SEQUENCE</scope>
    <source>
        <strain evidence="2">XF4</strain>
    </source>
</reference>
<accession>A0A809Z7E5</accession>
<protein>
    <submittedName>
        <fullName evidence="2">Uncharacterized protein</fullName>
    </submittedName>
</protein>
<name>A0A809Z7E5_9BRAD</name>
<reference evidence="1" key="1">
    <citation type="submission" date="2020-05" db="EMBL/GenBank/DDBJ databases">
        <title>Complete genome sequence of Bradyrhizobium diazoefficiens XF1 isolated from soybean nodule.</title>
        <authorList>
            <person name="Noda R."/>
            <person name="Kakizaki K."/>
            <person name="Minamisawa K."/>
        </authorList>
    </citation>
    <scope>NUCLEOTIDE SEQUENCE</scope>
    <source>
        <strain evidence="1">XF1</strain>
    </source>
</reference>
<dbReference type="EMBL" id="AP023091">
    <property type="protein sequence ID" value="BCE22109.1"/>
    <property type="molecule type" value="Genomic_DNA"/>
</dbReference>
<sequence length="61" mass="6903">MGLSTKGPITRYRGSWADLERRRREATLAMIEDDRVEAAITIAGIREQARAFEGIDRVRGL</sequence>
<dbReference type="EMBL" id="AP023094">
    <property type="protein sequence ID" value="BCE48374.1"/>
    <property type="molecule type" value="Genomic_DNA"/>
</dbReference>
<dbReference type="AlphaFoldDB" id="A0A809Z7E5"/>
<evidence type="ECO:0000313" key="2">
    <source>
        <dbReference type="EMBL" id="BCE48374.1"/>
    </source>
</evidence>
<organism evidence="2">
    <name type="scientific">Bradyrhizobium diazoefficiens</name>
    <dbReference type="NCBI Taxonomy" id="1355477"/>
    <lineage>
        <taxon>Bacteria</taxon>
        <taxon>Pseudomonadati</taxon>
        <taxon>Pseudomonadota</taxon>
        <taxon>Alphaproteobacteria</taxon>
        <taxon>Hyphomicrobiales</taxon>
        <taxon>Nitrobacteraceae</taxon>
        <taxon>Bradyrhizobium</taxon>
    </lineage>
</organism>
<evidence type="ECO:0000313" key="3">
    <source>
        <dbReference type="EMBL" id="BCE91890.1"/>
    </source>
</evidence>
<reference evidence="3" key="2">
    <citation type="submission" date="2020-05" db="EMBL/GenBank/DDBJ databases">
        <title>Complete genome sequence of Bradyrhizobium diazoefficiens XF10 isolated from soybean nodule.</title>
        <authorList>
            <person name="Noda R."/>
            <person name="Kakizaki K."/>
            <person name="Minamisawa K."/>
        </authorList>
    </citation>
    <scope>NUCLEOTIDE SEQUENCE</scope>
    <source>
        <strain evidence="3">XF10</strain>
    </source>
</reference>
<gene>
    <name evidence="3" type="ORF">XF10B_46880</name>
    <name evidence="1" type="ORF">XF1B_47900</name>
    <name evidence="2" type="ORF">XF4B_47230</name>
</gene>
<proteinExistence type="predicted"/>